<proteinExistence type="predicted"/>
<dbReference type="Gene3D" id="1.25.40.10">
    <property type="entry name" value="Tetratricopeptide repeat domain"/>
    <property type="match status" value="1"/>
</dbReference>
<dbReference type="SUPFAM" id="SSF48452">
    <property type="entry name" value="TPR-like"/>
    <property type="match status" value="1"/>
</dbReference>
<sequence>PYEMAFNAKINLAGAYDVSMGNSSEIVKELMKMLKDDKNIDYHDQIYYALGSVSMKEEKIGEAIELYKQSVAGSISNTNQKGLSYLSLADIYFERKDYKFSQAYYDSAVTTLNKSYPGYESIAAKTGNLTRFIKIVCFTKCPGKPNIPQNPNIFIQSLLYNMFKCILCSLKIMFIELCLPH</sequence>
<evidence type="ECO:0000313" key="1">
    <source>
        <dbReference type="EMBL" id="GAH40013.1"/>
    </source>
</evidence>
<dbReference type="EMBL" id="BARU01013713">
    <property type="protein sequence ID" value="GAH40013.1"/>
    <property type="molecule type" value="Genomic_DNA"/>
</dbReference>
<reference evidence="1" key="1">
    <citation type="journal article" date="2014" name="Front. Microbiol.">
        <title>High frequency of phylogenetically diverse reductive dehalogenase-homologous genes in deep subseafloor sedimentary metagenomes.</title>
        <authorList>
            <person name="Kawai M."/>
            <person name="Futagami T."/>
            <person name="Toyoda A."/>
            <person name="Takaki Y."/>
            <person name="Nishi S."/>
            <person name="Hori S."/>
            <person name="Arai W."/>
            <person name="Tsubouchi T."/>
            <person name="Morono Y."/>
            <person name="Uchiyama I."/>
            <person name="Ito T."/>
            <person name="Fujiyama A."/>
            <person name="Inagaki F."/>
            <person name="Takami H."/>
        </authorList>
    </citation>
    <scope>NUCLEOTIDE SEQUENCE</scope>
    <source>
        <strain evidence="1">Expedition CK06-06</strain>
    </source>
</reference>
<feature type="non-terminal residue" evidence="1">
    <location>
        <position position="1"/>
    </location>
</feature>
<protein>
    <submittedName>
        <fullName evidence="1">Uncharacterized protein</fullName>
    </submittedName>
</protein>
<gene>
    <name evidence="1" type="ORF">S03H2_24603</name>
</gene>
<name>X1H423_9ZZZZ</name>
<comment type="caution">
    <text evidence="1">The sequence shown here is derived from an EMBL/GenBank/DDBJ whole genome shotgun (WGS) entry which is preliminary data.</text>
</comment>
<dbReference type="AlphaFoldDB" id="X1H423"/>
<accession>X1H423</accession>
<dbReference type="InterPro" id="IPR011990">
    <property type="entry name" value="TPR-like_helical_dom_sf"/>
</dbReference>
<organism evidence="1">
    <name type="scientific">marine sediment metagenome</name>
    <dbReference type="NCBI Taxonomy" id="412755"/>
    <lineage>
        <taxon>unclassified sequences</taxon>
        <taxon>metagenomes</taxon>
        <taxon>ecological metagenomes</taxon>
    </lineage>
</organism>